<keyword evidence="5" id="KW-0482">Metalloprotease</keyword>
<dbReference type="Gene3D" id="3.40.390.10">
    <property type="entry name" value="Collagenase (Catalytic Domain)"/>
    <property type="match status" value="1"/>
</dbReference>
<dbReference type="GeneID" id="20211549"/>
<organism evidence="13 14">
    <name type="scientific">Helobdella robusta</name>
    <name type="common">Californian leech</name>
    <dbReference type="NCBI Taxonomy" id="6412"/>
    <lineage>
        <taxon>Eukaryota</taxon>
        <taxon>Metazoa</taxon>
        <taxon>Spiralia</taxon>
        <taxon>Lophotrochozoa</taxon>
        <taxon>Annelida</taxon>
        <taxon>Clitellata</taxon>
        <taxon>Hirudinea</taxon>
        <taxon>Rhynchobdellida</taxon>
        <taxon>Glossiphoniidae</taxon>
        <taxon>Helobdella</taxon>
    </lineage>
</organism>
<evidence type="ECO:0000256" key="2">
    <source>
        <dbReference type="ARBA" id="ARBA00022723"/>
    </source>
</evidence>
<feature type="signal peptide" evidence="10">
    <location>
        <begin position="1"/>
        <end position="19"/>
    </location>
</feature>
<feature type="chain" id="PRO_5010980908" description="Peptidase M12B domain-containing protein" evidence="10">
    <location>
        <begin position="20"/>
        <end position="624"/>
    </location>
</feature>
<dbReference type="AlphaFoldDB" id="T1FRV2"/>
<dbReference type="InterPro" id="IPR006586">
    <property type="entry name" value="ADAM_Cys-rich"/>
</dbReference>
<evidence type="ECO:0000256" key="3">
    <source>
        <dbReference type="ARBA" id="ARBA00022801"/>
    </source>
</evidence>
<comment type="caution">
    <text evidence="8">Lacks conserved residue(s) required for the propagation of feature annotation.</text>
</comment>
<dbReference type="InterPro" id="IPR024079">
    <property type="entry name" value="MetalloPept_cat_dom_sf"/>
</dbReference>
<dbReference type="Proteomes" id="UP000015101">
    <property type="component" value="Unassembled WGS sequence"/>
</dbReference>
<keyword evidence="4" id="KW-0862">Zinc</keyword>
<dbReference type="GO" id="GO:0046872">
    <property type="term" value="F:metal ion binding"/>
    <property type="evidence" value="ECO:0007669"/>
    <property type="project" value="UniProtKB-KW"/>
</dbReference>
<keyword evidence="1" id="KW-0645">Protease</keyword>
<dbReference type="HOGENOM" id="CLU_480845_0_0_1"/>
<feature type="compositionally biased region" description="Basic and acidic residues" evidence="9">
    <location>
        <begin position="454"/>
        <end position="471"/>
    </location>
</feature>
<dbReference type="EMBL" id="AMQM01002808">
    <property type="status" value="NOT_ANNOTATED_CDS"/>
    <property type="molecule type" value="Genomic_DNA"/>
</dbReference>
<dbReference type="CTD" id="20211549"/>
<dbReference type="GO" id="GO:0004222">
    <property type="term" value="F:metalloendopeptidase activity"/>
    <property type="evidence" value="ECO:0007669"/>
    <property type="project" value="InterPro"/>
</dbReference>
<dbReference type="SMART" id="SM00608">
    <property type="entry name" value="ACR"/>
    <property type="match status" value="1"/>
</dbReference>
<dbReference type="InterPro" id="IPR041645">
    <property type="entry name" value="ADAMTS_CR_2"/>
</dbReference>
<dbReference type="Pfam" id="PF17771">
    <property type="entry name" value="ADAMTS_CR_2"/>
    <property type="match status" value="1"/>
</dbReference>
<dbReference type="OMA" id="SRVGCEY"/>
<evidence type="ECO:0000313" key="14">
    <source>
        <dbReference type="Proteomes" id="UP000015101"/>
    </source>
</evidence>
<dbReference type="GO" id="GO:0006508">
    <property type="term" value="P:proteolysis"/>
    <property type="evidence" value="ECO:0007669"/>
    <property type="project" value="UniProtKB-KW"/>
</dbReference>
<sequence>MRCPRFITLLIASFLAACAQRSFGIGNVQRNVVVDLMVITDFSIYTRWMRFHGNDERKAVDSIEHFYTHVVDGIARRYRNANIPGFNIKVVLAGIYISKNQTDLQFLESPDIRMSDKTIDGIKAYTKLCEWMWNDDNLVKRKFPKFDVAAVFTLNSMHNVDGIGAMFALCRRDAVYITREEGMYRAVDIGTHELGHILGANNDGQGNNCSPKDHYIMAPIRNSVTEENAKTFYSFSPCSVSEITRFLTQQYSTPGNCLAMSPRTKSQDDLKRHLTTKIGQRYSIDEQCQIIFGKDASTCGGGGELKSRRVCEMMFCWVPRENTCVHLSQFQKAADGTSCSSGMWCFDGLCRPDPMAPKYEGTCKFGDWKGRWPDGKVTRTCDEVMRQVPWRCYDDRVADGCCQTCATVKKKNENEKCPYSDKLSKSECSKSLCKDPKKNSLCCKTCPGVTATTDSEKDKPPKSTDANVPKKVDDKEKVNVNKQSDCPNGDTGTWCKTVSKYECYNGEKICCETCSKLRDNSRVGCEYGDKAPWCADYVRSNPGECKNPDTECCGKCPYSDKLSKSECSKSLCKDPKKNSLCCKTCPGVTATTDSEKDKLIMNEIKNGNNKNHRSLNKFVQEDDK</sequence>
<feature type="active site" evidence="8">
    <location>
        <position position="193"/>
    </location>
</feature>
<dbReference type="Gene3D" id="3.40.1620.60">
    <property type="match status" value="1"/>
</dbReference>
<gene>
    <name evidence="13" type="primary">20211549</name>
    <name evidence="12" type="ORF">HELRODRAFT_190288</name>
</gene>
<dbReference type="Pfam" id="PF13688">
    <property type="entry name" value="Reprolysin_5"/>
    <property type="match status" value="1"/>
</dbReference>
<dbReference type="InterPro" id="IPR001590">
    <property type="entry name" value="Peptidase_M12B"/>
</dbReference>
<reference evidence="12 14" key="2">
    <citation type="journal article" date="2013" name="Nature">
        <title>Insights into bilaterian evolution from three spiralian genomes.</title>
        <authorList>
            <person name="Simakov O."/>
            <person name="Marletaz F."/>
            <person name="Cho S.J."/>
            <person name="Edsinger-Gonzales E."/>
            <person name="Havlak P."/>
            <person name="Hellsten U."/>
            <person name="Kuo D.H."/>
            <person name="Larsson T."/>
            <person name="Lv J."/>
            <person name="Arendt D."/>
            <person name="Savage R."/>
            <person name="Osoegawa K."/>
            <person name="de Jong P."/>
            <person name="Grimwood J."/>
            <person name="Chapman J.A."/>
            <person name="Shapiro H."/>
            <person name="Aerts A."/>
            <person name="Otillar R.P."/>
            <person name="Terry A.Y."/>
            <person name="Boore J.L."/>
            <person name="Grigoriev I.V."/>
            <person name="Lindberg D.R."/>
            <person name="Seaver E.C."/>
            <person name="Weisblat D.A."/>
            <person name="Putnam N.H."/>
            <person name="Rokhsar D.S."/>
        </authorList>
    </citation>
    <scope>NUCLEOTIDE SEQUENCE</scope>
</reference>
<evidence type="ECO:0000259" key="11">
    <source>
        <dbReference type="PROSITE" id="PS50215"/>
    </source>
</evidence>
<evidence type="ECO:0000256" key="8">
    <source>
        <dbReference type="PROSITE-ProRule" id="PRU00276"/>
    </source>
</evidence>
<evidence type="ECO:0000256" key="10">
    <source>
        <dbReference type="SAM" id="SignalP"/>
    </source>
</evidence>
<dbReference type="EnsemblMetazoa" id="HelroT190288">
    <property type="protein sequence ID" value="HelroP190288"/>
    <property type="gene ID" value="HelroG190288"/>
</dbReference>
<dbReference type="PROSITE" id="PS51257">
    <property type="entry name" value="PROKAR_LIPOPROTEIN"/>
    <property type="match status" value="1"/>
</dbReference>
<dbReference type="EMBL" id="KB095858">
    <property type="protein sequence ID" value="ESO11056.1"/>
    <property type="molecule type" value="Genomic_DNA"/>
</dbReference>
<keyword evidence="10" id="KW-0732">Signal</keyword>
<keyword evidence="2" id="KW-0479">Metal-binding</keyword>
<keyword evidence="6" id="KW-1015">Disulfide bond</keyword>
<evidence type="ECO:0000256" key="9">
    <source>
        <dbReference type="SAM" id="MobiDB-lite"/>
    </source>
</evidence>
<dbReference type="KEGG" id="hro:HELRODRAFT_190288"/>
<reference evidence="13" key="3">
    <citation type="submission" date="2015-06" db="UniProtKB">
        <authorList>
            <consortium name="EnsemblMetazoa"/>
        </authorList>
    </citation>
    <scope>IDENTIFICATION</scope>
</reference>
<evidence type="ECO:0000256" key="1">
    <source>
        <dbReference type="ARBA" id="ARBA00022670"/>
    </source>
</evidence>
<dbReference type="InParanoid" id="T1FRV2"/>
<dbReference type="PROSITE" id="PS50215">
    <property type="entry name" value="ADAM_MEPRO"/>
    <property type="match status" value="1"/>
</dbReference>
<keyword evidence="7" id="KW-0325">Glycoprotein</keyword>
<proteinExistence type="predicted"/>
<feature type="domain" description="Peptidase M12B" evidence="11">
    <location>
        <begin position="32"/>
        <end position="250"/>
    </location>
</feature>
<evidence type="ECO:0000256" key="5">
    <source>
        <dbReference type="ARBA" id="ARBA00023049"/>
    </source>
</evidence>
<dbReference type="RefSeq" id="XP_009011325.1">
    <property type="nucleotide sequence ID" value="XM_009013077.1"/>
</dbReference>
<protein>
    <recommendedName>
        <fullName evidence="11">Peptidase M12B domain-containing protein</fullName>
    </recommendedName>
</protein>
<evidence type="ECO:0000256" key="4">
    <source>
        <dbReference type="ARBA" id="ARBA00022833"/>
    </source>
</evidence>
<evidence type="ECO:0000256" key="7">
    <source>
        <dbReference type="ARBA" id="ARBA00023180"/>
    </source>
</evidence>
<evidence type="ECO:0000313" key="13">
    <source>
        <dbReference type="EnsemblMetazoa" id="HelroP190288"/>
    </source>
</evidence>
<dbReference type="OrthoDB" id="6288176at2759"/>
<evidence type="ECO:0000313" key="12">
    <source>
        <dbReference type="EMBL" id="ESO11056.1"/>
    </source>
</evidence>
<name>T1FRV2_HELRO</name>
<dbReference type="eggNOG" id="KOG3538">
    <property type="taxonomic scope" value="Eukaryota"/>
</dbReference>
<keyword evidence="3" id="KW-0378">Hydrolase</keyword>
<evidence type="ECO:0000256" key="6">
    <source>
        <dbReference type="ARBA" id="ARBA00023157"/>
    </source>
</evidence>
<reference evidence="14" key="1">
    <citation type="submission" date="2012-12" db="EMBL/GenBank/DDBJ databases">
        <authorList>
            <person name="Hellsten U."/>
            <person name="Grimwood J."/>
            <person name="Chapman J.A."/>
            <person name="Shapiro H."/>
            <person name="Aerts A."/>
            <person name="Otillar R.P."/>
            <person name="Terry A.Y."/>
            <person name="Boore J.L."/>
            <person name="Simakov O."/>
            <person name="Marletaz F."/>
            <person name="Cho S.-J."/>
            <person name="Edsinger-Gonzales E."/>
            <person name="Havlak P."/>
            <person name="Kuo D.-H."/>
            <person name="Larsson T."/>
            <person name="Lv J."/>
            <person name="Arendt D."/>
            <person name="Savage R."/>
            <person name="Osoegawa K."/>
            <person name="de Jong P."/>
            <person name="Lindberg D.R."/>
            <person name="Seaver E.C."/>
            <person name="Weisblat D.A."/>
            <person name="Putnam N.H."/>
            <person name="Grigoriev I.V."/>
            <person name="Rokhsar D.S."/>
        </authorList>
    </citation>
    <scope>NUCLEOTIDE SEQUENCE</scope>
</reference>
<accession>T1FRV2</accession>
<dbReference type="SUPFAM" id="SSF55486">
    <property type="entry name" value="Metalloproteases ('zincins'), catalytic domain"/>
    <property type="match status" value="1"/>
</dbReference>
<feature type="region of interest" description="Disordered" evidence="9">
    <location>
        <begin position="451"/>
        <end position="471"/>
    </location>
</feature>
<keyword evidence="14" id="KW-1185">Reference proteome</keyword>